<organism evidence="1 2">
    <name type="scientific">Caerostris extrusa</name>
    <name type="common">Bark spider</name>
    <name type="synonym">Caerostris bankana</name>
    <dbReference type="NCBI Taxonomy" id="172846"/>
    <lineage>
        <taxon>Eukaryota</taxon>
        <taxon>Metazoa</taxon>
        <taxon>Ecdysozoa</taxon>
        <taxon>Arthropoda</taxon>
        <taxon>Chelicerata</taxon>
        <taxon>Arachnida</taxon>
        <taxon>Araneae</taxon>
        <taxon>Araneomorphae</taxon>
        <taxon>Entelegynae</taxon>
        <taxon>Araneoidea</taxon>
        <taxon>Araneidae</taxon>
        <taxon>Caerostris</taxon>
    </lineage>
</organism>
<evidence type="ECO:0000313" key="1">
    <source>
        <dbReference type="EMBL" id="GIY49568.1"/>
    </source>
</evidence>
<dbReference type="EMBL" id="BPLR01011852">
    <property type="protein sequence ID" value="GIY49568.1"/>
    <property type="molecule type" value="Genomic_DNA"/>
</dbReference>
<evidence type="ECO:0000313" key="2">
    <source>
        <dbReference type="Proteomes" id="UP001054945"/>
    </source>
</evidence>
<dbReference type="AlphaFoldDB" id="A0AAV4TSX7"/>
<comment type="caution">
    <text evidence="1">The sequence shown here is derived from an EMBL/GenBank/DDBJ whole genome shotgun (WGS) entry which is preliminary data.</text>
</comment>
<keyword evidence="2" id="KW-1185">Reference proteome</keyword>
<proteinExistence type="predicted"/>
<name>A0AAV4TSX7_CAEEX</name>
<reference evidence="1 2" key="1">
    <citation type="submission" date="2021-06" db="EMBL/GenBank/DDBJ databases">
        <title>Caerostris extrusa draft genome.</title>
        <authorList>
            <person name="Kono N."/>
            <person name="Arakawa K."/>
        </authorList>
    </citation>
    <scope>NUCLEOTIDE SEQUENCE [LARGE SCALE GENOMIC DNA]</scope>
</reference>
<protein>
    <submittedName>
        <fullName evidence="1">Uncharacterized protein</fullName>
    </submittedName>
</protein>
<accession>A0AAV4TSX7</accession>
<sequence>MVQRESFLSKKIPFSNPKCYLQAPVRHKKHFNNFPCPLTTVLATHPKPSDEIVLAALEHRQNIGHQVGLSLQCHGIRSRINSLAHGQFKGVTLAKARVVTSSVQILICDVFCDMNLFFFFDLGAVRFYSKSSNIRRDKFGNILRSL</sequence>
<dbReference type="Proteomes" id="UP001054945">
    <property type="component" value="Unassembled WGS sequence"/>
</dbReference>
<gene>
    <name evidence="1" type="ORF">CEXT_455491</name>
</gene>